<accession>A0A0H5RAJ1</accession>
<reference evidence="1" key="1">
    <citation type="submission" date="2015-04" db="EMBL/GenBank/DDBJ databases">
        <title>The genome sequence of the plant pathogenic Rhizarian Plasmodiophora brassicae reveals insights in its biotrophic life cycle and the origin of chitin synthesis.</title>
        <authorList>
            <person name="Schwelm A."/>
            <person name="Fogelqvist J."/>
            <person name="Knaust A."/>
            <person name="Julke S."/>
            <person name="Lilja T."/>
            <person name="Dhandapani V."/>
            <person name="Bonilla-Rosso G."/>
            <person name="Karlsson M."/>
            <person name="Shevchenko A."/>
            <person name="Choi S.R."/>
            <person name="Kim H.G."/>
            <person name="Park J.Y."/>
            <person name="Lim Y.P."/>
            <person name="Ludwig-Muller J."/>
            <person name="Dixelius C."/>
        </authorList>
    </citation>
    <scope>NUCLEOTIDE SEQUENCE</scope>
    <source>
        <tissue evidence="1">Potato root galls</tissue>
    </source>
</reference>
<dbReference type="EMBL" id="HACM01010738">
    <property type="protein sequence ID" value="CRZ11180.1"/>
    <property type="molecule type" value="Transcribed_RNA"/>
</dbReference>
<evidence type="ECO:0000313" key="1">
    <source>
        <dbReference type="EMBL" id="CRZ11180.1"/>
    </source>
</evidence>
<protein>
    <submittedName>
        <fullName evidence="1">Uncharacterized protein</fullName>
    </submittedName>
</protein>
<organism evidence="1">
    <name type="scientific">Spongospora subterranea</name>
    <dbReference type="NCBI Taxonomy" id="70186"/>
    <lineage>
        <taxon>Eukaryota</taxon>
        <taxon>Sar</taxon>
        <taxon>Rhizaria</taxon>
        <taxon>Endomyxa</taxon>
        <taxon>Phytomyxea</taxon>
        <taxon>Plasmodiophorida</taxon>
        <taxon>Plasmodiophoridae</taxon>
        <taxon>Spongospora</taxon>
    </lineage>
</organism>
<name>A0A0H5RAJ1_9EUKA</name>
<dbReference type="AlphaFoldDB" id="A0A0H5RAJ1"/>
<feature type="non-terminal residue" evidence="1">
    <location>
        <position position="1"/>
    </location>
</feature>
<proteinExistence type="predicted"/>
<sequence>ALTSVLYLNVPAVPLRHIFCQAHFLPLGTSSASFDEDFDEDQATSNVPNSIMKVMVLAAVSRPGFDSNCKAGFYGELGIWHCFSTHLAKTSKYQPNCQYNDHYEMKVKRLLPKLLLPVIQAEWQIGYDLRFPI</sequence>